<dbReference type="InterPro" id="IPR030378">
    <property type="entry name" value="G_CP_dom"/>
</dbReference>
<evidence type="ECO:0000256" key="1">
    <source>
        <dbReference type="ARBA" id="ARBA00022490"/>
    </source>
</evidence>
<dbReference type="GeneID" id="93326927"/>
<evidence type="ECO:0000256" key="6">
    <source>
        <dbReference type="ARBA" id="ARBA00022801"/>
    </source>
</evidence>
<comment type="similarity">
    <text evidence="10">Belongs to the TRAFAC class YlqF/YawG GTPase family. RsgA subfamily.</text>
</comment>
<dbReference type="GO" id="GO:0019843">
    <property type="term" value="F:rRNA binding"/>
    <property type="evidence" value="ECO:0007669"/>
    <property type="project" value="UniProtKB-KW"/>
</dbReference>
<dbReference type="RefSeq" id="WP_099957797.1">
    <property type="nucleotide sequence ID" value="NZ_CP024703.1"/>
</dbReference>
<keyword evidence="6 10" id="KW-0378">Hydrolase</keyword>
<name>A0A2G9EDK9_9FUSO</name>
<dbReference type="InterPro" id="IPR031944">
    <property type="entry name" value="RsgA_N"/>
</dbReference>
<keyword evidence="3 10" id="KW-0479">Metal-binding</keyword>
<evidence type="ECO:0000256" key="3">
    <source>
        <dbReference type="ARBA" id="ARBA00022723"/>
    </source>
</evidence>
<evidence type="ECO:0000256" key="7">
    <source>
        <dbReference type="ARBA" id="ARBA00022833"/>
    </source>
</evidence>
<comment type="function">
    <text evidence="10">One of several proteins that assist in the late maturation steps of the functional core of the 30S ribosomal subunit. Helps release RbfA from mature subunits. May play a role in the assembly of ribosomal proteins into the subunit. Circularly permuted GTPase that catalyzes slow GTP hydrolysis, GTPase activity is stimulated by the 30S ribosomal subunit.</text>
</comment>
<dbReference type="Gene3D" id="1.10.40.50">
    <property type="entry name" value="Probable gtpase engc, domain 3"/>
    <property type="match status" value="1"/>
</dbReference>
<organism evidence="11 12">
    <name type="scientific">Fusobacterium pseudoperiodonticum</name>
    <dbReference type="NCBI Taxonomy" id="2663009"/>
    <lineage>
        <taxon>Bacteria</taxon>
        <taxon>Fusobacteriati</taxon>
        <taxon>Fusobacteriota</taxon>
        <taxon>Fusobacteriia</taxon>
        <taxon>Fusobacteriales</taxon>
        <taxon>Fusobacteriaceae</taxon>
        <taxon>Fusobacterium</taxon>
    </lineage>
</organism>
<dbReference type="GO" id="GO:0005525">
    <property type="term" value="F:GTP binding"/>
    <property type="evidence" value="ECO:0007669"/>
    <property type="project" value="UniProtKB-UniRule"/>
</dbReference>
<evidence type="ECO:0000256" key="5">
    <source>
        <dbReference type="ARBA" id="ARBA00022741"/>
    </source>
</evidence>
<feature type="binding site" evidence="10">
    <location>
        <position position="263"/>
    </location>
    <ligand>
        <name>Zn(2+)</name>
        <dbReference type="ChEBI" id="CHEBI:29105"/>
    </ligand>
</feature>
<keyword evidence="7 10" id="KW-0862">Zinc</keyword>
<dbReference type="GO" id="GO:0005737">
    <property type="term" value="C:cytoplasm"/>
    <property type="evidence" value="ECO:0007669"/>
    <property type="project" value="UniProtKB-SubCell"/>
</dbReference>
<evidence type="ECO:0000256" key="2">
    <source>
        <dbReference type="ARBA" id="ARBA00022517"/>
    </source>
</evidence>
<dbReference type="SUPFAM" id="SSF52540">
    <property type="entry name" value="P-loop containing nucleoside triphosphate hydrolases"/>
    <property type="match status" value="1"/>
</dbReference>
<comment type="subcellular location">
    <subcellularLocation>
        <location evidence="10">Cytoplasm</location>
    </subcellularLocation>
</comment>
<dbReference type="Pfam" id="PF16745">
    <property type="entry name" value="RsgA_N"/>
    <property type="match status" value="1"/>
</dbReference>
<feature type="binding site" evidence="10">
    <location>
        <begin position="114"/>
        <end position="117"/>
    </location>
    <ligand>
        <name>GTP</name>
        <dbReference type="ChEBI" id="CHEBI:37565"/>
    </ligand>
</feature>
<evidence type="ECO:0000256" key="9">
    <source>
        <dbReference type="ARBA" id="ARBA00023134"/>
    </source>
</evidence>
<dbReference type="Pfam" id="PF03193">
    <property type="entry name" value="RsgA_GTPase"/>
    <property type="match status" value="1"/>
</dbReference>
<dbReference type="PROSITE" id="PS50936">
    <property type="entry name" value="ENGC_GTPASE"/>
    <property type="match status" value="1"/>
</dbReference>
<comment type="caution">
    <text evidence="11">The sequence shown here is derived from an EMBL/GenBank/DDBJ whole genome shotgun (WGS) entry which is preliminary data.</text>
</comment>
<dbReference type="HAMAP" id="MF_01820">
    <property type="entry name" value="GTPase_RsgA"/>
    <property type="match status" value="1"/>
</dbReference>
<dbReference type="InterPro" id="IPR027417">
    <property type="entry name" value="P-loop_NTPase"/>
</dbReference>
<keyword evidence="4 10" id="KW-0699">rRNA-binding</keyword>
<dbReference type="PANTHER" id="PTHR32120">
    <property type="entry name" value="SMALL RIBOSOMAL SUBUNIT BIOGENESIS GTPASE RSGA"/>
    <property type="match status" value="1"/>
</dbReference>
<accession>A0A2G9EDK9</accession>
<keyword evidence="1 10" id="KW-0963">Cytoplasm</keyword>
<dbReference type="InterPro" id="IPR012340">
    <property type="entry name" value="NA-bd_OB-fold"/>
</dbReference>
<evidence type="ECO:0000313" key="12">
    <source>
        <dbReference type="Proteomes" id="UP000229011"/>
    </source>
</evidence>
<dbReference type="GO" id="GO:0003924">
    <property type="term" value="F:GTPase activity"/>
    <property type="evidence" value="ECO:0007669"/>
    <property type="project" value="UniProtKB-UniRule"/>
</dbReference>
<protein>
    <recommendedName>
        <fullName evidence="10">Small ribosomal subunit biogenesis GTPase RsgA</fullName>
        <ecNumber evidence="10">3.6.1.-</ecNumber>
    </recommendedName>
</protein>
<gene>
    <name evidence="10 11" type="primary">rsgA</name>
    <name evidence="11" type="ORF">CTM71_00345</name>
</gene>
<dbReference type="InterPro" id="IPR004881">
    <property type="entry name" value="Ribosome_biogen_GTPase_RsgA"/>
</dbReference>
<keyword evidence="2 10" id="KW-0690">Ribosome biogenesis</keyword>
<evidence type="ECO:0000256" key="8">
    <source>
        <dbReference type="ARBA" id="ARBA00022884"/>
    </source>
</evidence>
<dbReference type="Gene3D" id="3.40.50.300">
    <property type="entry name" value="P-loop containing nucleotide triphosphate hydrolases"/>
    <property type="match status" value="1"/>
</dbReference>
<dbReference type="GO" id="GO:0046872">
    <property type="term" value="F:metal ion binding"/>
    <property type="evidence" value="ECO:0007669"/>
    <property type="project" value="UniProtKB-KW"/>
</dbReference>
<dbReference type="PROSITE" id="PS51721">
    <property type="entry name" value="G_CP"/>
    <property type="match status" value="1"/>
</dbReference>
<reference evidence="11 12" key="1">
    <citation type="submission" date="2017-11" db="EMBL/GenBank/DDBJ databases">
        <title>Genome sequencing of Fusobacterium periodonticum KCOM 1259.</title>
        <authorList>
            <person name="Kook J.-K."/>
            <person name="Park S.-N."/>
            <person name="Lim Y.K."/>
        </authorList>
    </citation>
    <scope>NUCLEOTIDE SEQUENCE [LARGE SCALE GENOMIC DNA]</scope>
    <source>
        <strain evidence="11 12">KCOM 1259</strain>
    </source>
</reference>
<dbReference type="CDD" id="cd01854">
    <property type="entry name" value="YjeQ_EngC"/>
    <property type="match status" value="1"/>
</dbReference>
<dbReference type="NCBIfam" id="TIGR00157">
    <property type="entry name" value="ribosome small subunit-dependent GTPase A"/>
    <property type="match status" value="1"/>
</dbReference>
<dbReference type="EMBL" id="PEQY01000001">
    <property type="protein sequence ID" value="PIM79017.1"/>
    <property type="molecule type" value="Genomic_DNA"/>
</dbReference>
<dbReference type="PANTHER" id="PTHR32120:SF11">
    <property type="entry name" value="SMALL RIBOSOMAL SUBUNIT BIOGENESIS GTPASE RSGA 1, MITOCHONDRIAL-RELATED"/>
    <property type="match status" value="1"/>
</dbReference>
<feature type="binding site" evidence="10">
    <location>
        <position position="250"/>
    </location>
    <ligand>
        <name>Zn(2+)</name>
        <dbReference type="ChEBI" id="CHEBI:29105"/>
    </ligand>
</feature>
<dbReference type="Proteomes" id="UP000229011">
    <property type="component" value="Unassembled WGS sequence"/>
</dbReference>
<evidence type="ECO:0000256" key="4">
    <source>
        <dbReference type="ARBA" id="ARBA00022730"/>
    </source>
</evidence>
<comment type="cofactor">
    <cofactor evidence="10">
        <name>Zn(2+)</name>
        <dbReference type="ChEBI" id="CHEBI:29105"/>
    </cofactor>
    <text evidence="10">Binds 1 zinc ion per subunit.</text>
</comment>
<proteinExistence type="inferred from homology"/>
<feature type="binding site" evidence="10">
    <location>
        <position position="257"/>
    </location>
    <ligand>
        <name>Zn(2+)</name>
        <dbReference type="ChEBI" id="CHEBI:29105"/>
    </ligand>
</feature>
<evidence type="ECO:0000256" key="10">
    <source>
        <dbReference type="HAMAP-Rule" id="MF_01820"/>
    </source>
</evidence>
<dbReference type="GO" id="GO:0042274">
    <property type="term" value="P:ribosomal small subunit biogenesis"/>
    <property type="evidence" value="ECO:0007669"/>
    <property type="project" value="UniProtKB-UniRule"/>
</dbReference>
<dbReference type="AlphaFoldDB" id="A0A2G9EDK9"/>
<comment type="subunit">
    <text evidence="10">Monomer. Associates with 30S ribosomal subunit, binds 16S rRNA.</text>
</comment>
<evidence type="ECO:0000313" key="11">
    <source>
        <dbReference type="EMBL" id="PIM79017.1"/>
    </source>
</evidence>
<dbReference type="SUPFAM" id="SSF50249">
    <property type="entry name" value="Nucleic acid-binding proteins"/>
    <property type="match status" value="1"/>
</dbReference>
<dbReference type="InterPro" id="IPR010914">
    <property type="entry name" value="RsgA_GTPase_dom"/>
</dbReference>
<feature type="binding site" evidence="10">
    <location>
        <position position="255"/>
    </location>
    <ligand>
        <name>Zn(2+)</name>
        <dbReference type="ChEBI" id="CHEBI:29105"/>
    </ligand>
</feature>
<feature type="binding site" evidence="10">
    <location>
        <begin position="168"/>
        <end position="176"/>
    </location>
    <ligand>
        <name>GTP</name>
        <dbReference type="ChEBI" id="CHEBI:37565"/>
    </ligand>
</feature>
<keyword evidence="8 10" id="KW-0694">RNA-binding</keyword>
<keyword evidence="9 10" id="KW-0342">GTP-binding</keyword>
<dbReference type="Gene3D" id="2.40.50.140">
    <property type="entry name" value="Nucleic acid-binding proteins"/>
    <property type="match status" value="1"/>
</dbReference>
<sequence>MGGKKIQGVVINKIQGFYYVESNNEVFECKLRGILKKTNNKYNCVVGDRVEISEDNAIVEIFERDNMLIRPIVANVDYLAIQFAAKHPNIDYERINLLLLTAFYYKVKPLVIVNKIDYLSEEELTELKERLAHLKTIGVPSFLISCQENVGLQEVEDFLKDKTTVIGGPSGVGKSSLINFLQSERVLKTGEISERLQRGKHTTRDSNMIRMKAGGYIIDTPGFSSIEVPKIENREELISLFPEFTNIDSCKFLNCSHIHEPNCNVKKAVEENRISQDRYNFYKKTLEILSERWNRYD</sequence>
<keyword evidence="5 10" id="KW-0547">Nucleotide-binding</keyword>
<dbReference type="EC" id="3.6.1.-" evidence="10"/>